<organism evidence="3 4">
    <name type="scientific">Manihot esculenta</name>
    <name type="common">Cassava</name>
    <name type="synonym">Jatropha manihot</name>
    <dbReference type="NCBI Taxonomy" id="3983"/>
    <lineage>
        <taxon>Eukaryota</taxon>
        <taxon>Viridiplantae</taxon>
        <taxon>Streptophyta</taxon>
        <taxon>Embryophyta</taxon>
        <taxon>Tracheophyta</taxon>
        <taxon>Spermatophyta</taxon>
        <taxon>Magnoliopsida</taxon>
        <taxon>eudicotyledons</taxon>
        <taxon>Gunneridae</taxon>
        <taxon>Pentapetalae</taxon>
        <taxon>rosids</taxon>
        <taxon>fabids</taxon>
        <taxon>Malpighiales</taxon>
        <taxon>Euphorbiaceae</taxon>
        <taxon>Crotonoideae</taxon>
        <taxon>Manihoteae</taxon>
        <taxon>Manihot</taxon>
    </lineage>
</organism>
<evidence type="ECO:0000313" key="4">
    <source>
        <dbReference type="Proteomes" id="UP000091857"/>
    </source>
</evidence>
<reference evidence="4" key="1">
    <citation type="journal article" date="2016" name="Nat. Biotechnol.">
        <title>Sequencing wild and cultivated cassava and related species reveals extensive interspecific hybridization and genetic diversity.</title>
        <authorList>
            <person name="Bredeson J.V."/>
            <person name="Lyons J.B."/>
            <person name="Prochnik S.E."/>
            <person name="Wu G.A."/>
            <person name="Ha C.M."/>
            <person name="Edsinger-Gonzales E."/>
            <person name="Grimwood J."/>
            <person name="Schmutz J."/>
            <person name="Rabbi I.Y."/>
            <person name="Egesi C."/>
            <person name="Nauluvula P."/>
            <person name="Lebot V."/>
            <person name="Ndunguru J."/>
            <person name="Mkamilo G."/>
            <person name="Bart R.S."/>
            <person name="Setter T.L."/>
            <person name="Gleadow R.M."/>
            <person name="Kulakow P."/>
            <person name="Ferguson M.E."/>
            <person name="Rounsley S."/>
            <person name="Rokhsar D.S."/>
        </authorList>
    </citation>
    <scope>NUCLEOTIDE SEQUENCE [LARGE SCALE GENOMIC DNA]</scope>
    <source>
        <strain evidence="4">cv. AM560-2</strain>
    </source>
</reference>
<evidence type="ECO:0000256" key="1">
    <source>
        <dbReference type="SAM" id="MobiDB-lite"/>
    </source>
</evidence>
<dbReference type="EMBL" id="CM004396">
    <property type="protein sequence ID" value="OAY39032.1"/>
    <property type="molecule type" value="Genomic_DNA"/>
</dbReference>
<feature type="compositionally biased region" description="Low complexity" evidence="1">
    <location>
        <begin position="87"/>
        <end position="97"/>
    </location>
</feature>
<dbReference type="AlphaFoldDB" id="A0A2C9V4Z7"/>
<keyword evidence="4" id="KW-1185">Reference proteome</keyword>
<feature type="signal peptide" evidence="2">
    <location>
        <begin position="1"/>
        <end position="25"/>
    </location>
</feature>
<feature type="compositionally biased region" description="Gly residues" evidence="1">
    <location>
        <begin position="75"/>
        <end position="86"/>
    </location>
</feature>
<evidence type="ECO:0000256" key="2">
    <source>
        <dbReference type="SAM" id="SignalP"/>
    </source>
</evidence>
<protein>
    <submittedName>
        <fullName evidence="3">Uncharacterized protein</fullName>
    </submittedName>
</protein>
<dbReference type="PANTHER" id="PTHR36245">
    <property type="entry name" value="GLYCINE-RICH PROTEIN DOT1-LIKE"/>
    <property type="match status" value="1"/>
</dbReference>
<feature type="region of interest" description="Disordered" evidence="1">
    <location>
        <begin position="73"/>
        <end position="97"/>
    </location>
</feature>
<dbReference type="Gramene" id="Manes.10G061900.1.v8.1">
    <property type="protein sequence ID" value="Manes.10G061900.1.v8.1.CDS"/>
    <property type="gene ID" value="Manes.10G061900.v8.1"/>
</dbReference>
<evidence type="ECO:0000313" key="3">
    <source>
        <dbReference type="EMBL" id="OAY39032.1"/>
    </source>
</evidence>
<keyword evidence="2" id="KW-0732">Signal</keyword>
<name>A0A2C9V4Z7_MANES</name>
<gene>
    <name evidence="3" type="ORF">MANES_10G061900v8</name>
</gene>
<sequence>MGSEKMMLLFLMFFNYFHFIAFSSSSSPLHKSFVSDSLQKDITGRHEDENNGIERDGYSNGRSGIINSSKFARGGAAGGRSTGAHGGAAENGNENGNSQAGAAVVPVIVAGAANNNRPKNSHRGAANSDRNCIRFPAMIMITLATLTVHIYM</sequence>
<comment type="caution">
    <text evidence="3">The sequence shown here is derived from an EMBL/GenBank/DDBJ whole genome shotgun (WGS) entry which is preliminary data.</text>
</comment>
<dbReference type="OMA" id="PAMIMIT"/>
<proteinExistence type="predicted"/>
<dbReference type="PANTHER" id="PTHR36245:SF7">
    <property type="entry name" value="GLYCINE-RICH PROTEIN"/>
    <property type="match status" value="1"/>
</dbReference>
<feature type="chain" id="PRO_5012994061" evidence="2">
    <location>
        <begin position="26"/>
        <end position="152"/>
    </location>
</feature>
<accession>A0A2C9V4Z7</accession>
<dbReference type="Proteomes" id="UP000091857">
    <property type="component" value="Chromosome 10"/>
</dbReference>